<protein>
    <recommendedName>
        <fullName evidence="2">SAP domain-containing protein</fullName>
    </recommendedName>
</protein>
<feature type="domain" description="SAP" evidence="2">
    <location>
        <begin position="13"/>
        <end position="47"/>
    </location>
</feature>
<dbReference type="Proteomes" id="UP001149813">
    <property type="component" value="Unassembled WGS sequence"/>
</dbReference>
<comment type="caution">
    <text evidence="3">The sequence shown here is derived from an EMBL/GenBank/DDBJ whole genome shotgun (WGS) entry which is preliminary data.</text>
</comment>
<dbReference type="PROSITE" id="PS50800">
    <property type="entry name" value="SAP"/>
    <property type="match status" value="1"/>
</dbReference>
<dbReference type="OrthoDB" id="5964929at2759"/>
<feature type="compositionally biased region" description="Basic and acidic residues" evidence="1">
    <location>
        <begin position="186"/>
        <end position="197"/>
    </location>
</feature>
<reference evidence="3" key="1">
    <citation type="submission" date="2022-07" db="EMBL/GenBank/DDBJ databases">
        <title>Phylogenomic reconstructions and comparative analyses of Kickxellomycotina fungi.</title>
        <authorList>
            <person name="Reynolds N.K."/>
            <person name="Stajich J.E."/>
            <person name="Barry K."/>
            <person name="Grigoriev I.V."/>
            <person name="Crous P."/>
            <person name="Smith M.E."/>
        </authorList>
    </citation>
    <scope>NUCLEOTIDE SEQUENCE</scope>
    <source>
        <strain evidence="3">NBRC 32514</strain>
    </source>
</reference>
<dbReference type="AlphaFoldDB" id="A0A9W7XZS6"/>
<keyword evidence="4" id="KW-1185">Reference proteome</keyword>
<feature type="compositionally biased region" description="Polar residues" evidence="1">
    <location>
        <begin position="352"/>
        <end position="361"/>
    </location>
</feature>
<evidence type="ECO:0000313" key="4">
    <source>
        <dbReference type="Proteomes" id="UP001149813"/>
    </source>
</evidence>
<evidence type="ECO:0000313" key="3">
    <source>
        <dbReference type="EMBL" id="KAJ1721638.1"/>
    </source>
</evidence>
<feature type="region of interest" description="Disordered" evidence="1">
    <location>
        <begin position="46"/>
        <end position="215"/>
    </location>
</feature>
<evidence type="ECO:0000256" key="1">
    <source>
        <dbReference type="SAM" id="MobiDB-lite"/>
    </source>
</evidence>
<name>A0A9W7XZS6_9FUNG</name>
<gene>
    <name evidence="3" type="ORF">LPJ53_003859</name>
</gene>
<feature type="compositionally biased region" description="Acidic residues" evidence="1">
    <location>
        <begin position="104"/>
        <end position="126"/>
    </location>
</feature>
<dbReference type="EMBL" id="JANBOJ010000158">
    <property type="protein sequence ID" value="KAJ1721638.1"/>
    <property type="molecule type" value="Genomic_DNA"/>
</dbReference>
<feature type="compositionally biased region" description="Acidic residues" evidence="1">
    <location>
        <begin position="58"/>
        <end position="81"/>
    </location>
</feature>
<evidence type="ECO:0000259" key="2">
    <source>
        <dbReference type="PROSITE" id="PS50800"/>
    </source>
</evidence>
<feature type="compositionally biased region" description="Low complexity" evidence="1">
    <location>
        <begin position="333"/>
        <end position="351"/>
    </location>
</feature>
<organism evidence="3 4">
    <name type="scientific">Coemansia erecta</name>
    <dbReference type="NCBI Taxonomy" id="147472"/>
    <lineage>
        <taxon>Eukaryota</taxon>
        <taxon>Fungi</taxon>
        <taxon>Fungi incertae sedis</taxon>
        <taxon>Zoopagomycota</taxon>
        <taxon>Kickxellomycotina</taxon>
        <taxon>Kickxellomycetes</taxon>
        <taxon>Kickxellales</taxon>
        <taxon>Kickxellaceae</taxon>
        <taxon>Coemansia</taxon>
    </lineage>
</organism>
<feature type="compositionally biased region" description="Low complexity" evidence="1">
    <location>
        <begin position="447"/>
        <end position="459"/>
    </location>
</feature>
<accession>A0A9W7XZS6</accession>
<dbReference type="InterPro" id="IPR003034">
    <property type="entry name" value="SAP_dom"/>
</dbReference>
<feature type="compositionally biased region" description="Low complexity" evidence="1">
    <location>
        <begin position="305"/>
        <end position="318"/>
    </location>
</feature>
<feature type="region of interest" description="Disordered" evidence="1">
    <location>
        <begin position="231"/>
        <end position="546"/>
    </location>
</feature>
<sequence length="546" mass="58241">MVTAVADIDIDQLAGLKRKQIQSLCKKHGIRANGKTEELVEHLIAYAKDGSKPNEPAAEQEENEEEEQDKDSTETPEEEPTVPEPEQPAEDAAPCLAEDHNGEAVEEVAEEAVEESIEEATEDATEEVVKEVVEEAAEETIEEATEEAAEVTVEETADEPAEEATQETTKETTKDVNGTSSLPIADEPKDAEHKDSSTADIVPMTPKGSGNTKTAPKTLAFDRIHQNMFNSGDSIANHWSVKRAATPKAKRVDGDDEVPASNKRARIEPLFTSPGPKPQHPALRDSSSASTSTSNVPEATELPADQQDTSTTSTSETDIPAVINESEEEKPASTDSTTLSSSSKTDDASQSLIQKPTVSKSSIEKRLSETTSFPSRIPPPRKSDQPAATNPANDSKTEAKPASTSSAANPRVVESKIKAYINAKPPSPKVKAVKHKVVDPKQPPKAAPTTKPAAAALPTDTRKKPKSSAADNDGIPSYMRPTRATESRAQAHKPVSAKAPVKGGEENSSHNGNGRFKPYSRPSNPPAKKADTDKSAMPKSALPSAK</sequence>
<feature type="compositionally biased region" description="Acidic residues" evidence="1">
    <location>
        <begin position="134"/>
        <end position="165"/>
    </location>
</feature>
<proteinExistence type="predicted"/>